<dbReference type="Gene3D" id="3.40.1190.10">
    <property type="entry name" value="Mur-like, catalytic domain"/>
    <property type="match status" value="1"/>
</dbReference>
<keyword evidence="1 4" id="KW-0436">Ligase</keyword>
<comment type="catalytic activity">
    <reaction evidence="1">
        <text>beta-D-GlcNAc-(1-&gt;4)-Mur2Ac(oyl-L-Ala-gamma-D-O-P-Glu-L-Lys-D-Ala-D-Ala)-di-trans,octa-cis-undecaprenyl diphosphate + NH4(+) = beta-D-GlcNAc-(1-&gt;4)-Mur2Ac(oyl-L-Ala-D-isoglutaminyl-L-Lys-D-Ala-D-Ala)-di-trans,octa-cis-undecaprenyl diphosphate + phosphate + H(+)</text>
        <dbReference type="Rhea" id="RHEA:57932"/>
        <dbReference type="ChEBI" id="CHEBI:15378"/>
        <dbReference type="ChEBI" id="CHEBI:28938"/>
        <dbReference type="ChEBI" id="CHEBI:43474"/>
        <dbReference type="ChEBI" id="CHEBI:62233"/>
        <dbReference type="ChEBI" id="CHEBI:143132"/>
    </reaction>
</comment>
<evidence type="ECO:0000259" key="3">
    <source>
        <dbReference type="Pfam" id="PF08353"/>
    </source>
</evidence>
<keyword evidence="1" id="KW-0547">Nucleotide-binding</keyword>
<proteinExistence type="inferred from homology"/>
<feature type="domain" description="Mur ligase central" evidence="2">
    <location>
        <begin position="60"/>
        <end position="173"/>
    </location>
</feature>
<evidence type="ECO:0000259" key="2">
    <source>
        <dbReference type="Pfam" id="PF08245"/>
    </source>
</evidence>
<dbReference type="InterPro" id="IPR013564">
    <property type="entry name" value="MurT_C"/>
</dbReference>
<comment type="catalytic activity">
    <reaction evidence="1">
        <text>beta-D-GlcNAc-(1-&gt;4)-Mur2Ac(oyl-L-Ala-gamma-D-Glu-L-Lys-D-Ala-D-Ala)-di-trans,octa-cis-undecaprenyl diphosphate + L-glutamine + ATP + H2O = beta-D-GlcNAc-(1-&gt;4)-Mur2Ac(oyl-L-Ala-D-isoglutaminyl-L-Lys-D-Ala-D-Ala)-di-trans,octa-cis-undecaprenyl diphosphate + L-glutamate + ADP + phosphate + H(+)</text>
        <dbReference type="Rhea" id="RHEA:57928"/>
        <dbReference type="ChEBI" id="CHEBI:15377"/>
        <dbReference type="ChEBI" id="CHEBI:15378"/>
        <dbReference type="ChEBI" id="CHEBI:29985"/>
        <dbReference type="ChEBI" id="CHEBI:30616"/>
        <dbReference type="ChEBI" id="CHEBI:43474"/>
        <dbReference type="ChEBI" id="CHEBI:58359"/>
        <dbReference type="ChEBI" id="CHEBI:60033"/>
        <dbReference type="ChEBI" id="CHEBI:62233"/>
        <dbReference type="ChEBI" id="CHEBI:456216"/>
        <dbReference type="EC" id="6.3.5.13"/>
    </reaction>
</comment>
<dbReference type="GO" id="GO:0016874">
    <property type="term" value="F:ligase activity"/>
    <property type="evidence" value="ECO:0007669"/>
    <property type="project" value="UniProtKB-KW"/>
</dbReference>
<keyword evidence="1" id="KW-0479">Metal-binding</keyword>
<keyword evidence="1" id="KW-0133">Cell shape</keyword>
<dbReference type="InterPro" id="IPR036565">
    <property type="entry name" value="Mur-like_cat_sf"/>
</dbReference>
<evidence type="ECO:0000313" key="5">
    <source>
        <dbReference type="Proteomes" id="UP001247542"/>
    </source>
</evidence>
<dbReference type="HAMAP" id="MF_02214">
    <property type="entry name" value="Lipid_II_synth_MurT"/>
    <property type="match status" value="1"/>
</dbReference>
<comment type="caution">
    <text evidence="4">The sequence shown here is derived from an EMBL/GenBank/DDBJ whole genome shotgun (WGS) entry which is preliminary data.</text>
</comment>
<dbReference type="Pfam" id="PF08353">
    <property type="entry name" value="MurT_C"/>
    <property type="match status" value="1"/>
</dbReference>
<comment type="function">
    <text evidence="1">The lipid II isoglutaminyl synthase complex catalyzes the formation of alpha-D-isoglutamine in the cell wall lipid II stem peptide. The MurT subunit catalyzes the ATP-dependent amidation of D-glutamate residue of lipid II, converting it to an isoglutamine residue.</text>
</comment>
<dbReference type="EMBL" id="JASXSX010000001">
    <property type="protein sequence ID" value="MDT3767012.1"/>
    <property type="molecule type" value="Genomic_DNA"/>
</dbReference>
<organism evidence="4 5">
    <name type="scientific">Gleimia hominis</name>
    <dbReference type="NCBI Taxonomy" id="595468"/>
    <lineage>
        <taxon>Bacteria</taxon>
        <taxon>Bacillati</taxon>
        <taxon>Actinomycetota</taxon>
        <taxon>Actinomycetes</taxon>
        <taxon>Actinomycetales</taxon>
        <taxon>Actinomycetaceae</taxon>
        <taxon>Gleimia</taxon>
    </lineage>
</organism>
<dbReference type="PANTHER" id="PTHR23135">
    <property type="entry name" value="MUR LIGASE FAMILY MEMBER"/>
    <property type="match status" value="1"/>
</dbReference>
<name>A0ABU3I9F7_9ACTO</name>
<dbReference type="Proteomes" id="UP001247542">
    <property type="component" value="Unassembled WGS sequence"/>
</dbReference>
<comment type="caution">
    <text evidence="1">Lacks conserved residue(s) required for the propagation of feature annotation.</text>
</comment>
<comment type="subunit">
    <text evidence="1">Forms a heterodimer with GatD.</text>
</comment>
<dbReference type="EC" id="6.3.5.13" evidence="1"/>
<dbReference type="Pfam" id="PF08245">
    <property type="entry name" value="Mur_ligase_M"/>
    <property type="match status" value="1"/>
</dbReference>
<evidence type="ECO:0000313" key="4">
    <source>
        <dbReference type="EMBL" id="MDT3767012.1"/>
    </source>
</evidence>
<reference evidence="4 5" key="1">
    <citation type="submission" date="2023-06" db="EMBL/GenBank/DDBJ databases">
        <title>Draft genome sequence of Gleimia hominis type strain CCUG 57540T.</title>
        <authorList>
            <person name="Salva-Serra F."/>
            <person name="Cardew S."/>
            <person name="Jensie Markopoulos S."/>
            <person name="Ohlen M."/>
            <person name="Inganas E."/>
            <person name="Svensson-Stadler L."/>
            <person name="Moore E.R.B."/>
        </authorList>
    </citation>
    <scope>NUCLEOTIDE SEQUENCE [LARGE SCALE GENOMIC DNA]</scope>
    <source>
        <strain evidence="4 5">CCUG 57540</strain>
    </source>
</reference>
<sequence length="432" mass="46294">MRSFSLGVHGDIAAVAGKFAGWVSKKSGLGAGGMIGGRVARSLDKNILRKAAKDKTVVLVTGTNGKSTTTRMVSAALSSLGDVATNERGDNMTDGVLTALLRKPQAEFAVLEVDELYLRSVSEQVTPDVFVLLNLSRDQLDRMGETASVEKHIRETLSKYPQAQVVANCDDPLIVSAAWDCRNVTWVAAGLSWFDDSTTFPRGGQSVVRENGSWYVPGTDYRRPDPQWYLDGDALCKAEKGSGKGVGVPTVLRRDLRLQVPGRANRGNAAQAVSAALLLGVDFDTAVSAVEGVESVAGRYSVVSVDGREVRLLLAKNPAGWQEALTMIDSDAKSVVIAVNGQIADGTDLSWLWDVDFEGLRTKSAKIVACGERGADLAVRLDYAGIDSDLVGTPQVAVANCERGRVDLIANYTAFRDFKRQLEAGSGRKKEK</sequence>
<dbReference type="InterPro" id="IPR013221">
    <property type="entry name" value="Mur_ligase_cen"/>
</dbReference>
<comment type="pathway">
    <text evidence="1">Cell wall biogenesis; peptidoglycan biosynthesis.</text>
</comment>
<dbReference type="PANTHER" id="PTHR23135:SF7">
    <property type="entry name" value="LIPID II ISOGLUTAMINYL SYNTHASE (GLUTAMINE-HYDROLYZING) SUBUNIT MURT"/>
    <property type="match status" value="1"/>
</dbReference>
<keyword evidence="1" id="KW-0961">Cell wall biogenesis/degradation</keyword>
<dbReference type="SUPFAM" id="SSF53623">
    <property type="entry name" value="MurD-like peptide ligases, catalytic domain"/>
    <property type="match status" value="1"/>
</dbReference>
<comment type="similarity">
    <text evidence="1">Belongs to the MurCDEF family. MurT subfamily.</text>
</comment>
<comment type="catalytic activity">
    <reaction evidence="1">
        <text>beta-D-GlcNAc-(1-&gt;4)-Mur2Ac(oyl-L-Ala-gamma-D-Glu-L-Lys-D-Ala-D-Ala)-di-trans,octa-cis-undecaprenyl diphosphate + ATP = beta-D-GlcNAc-(1-&gt;4)-Mur2Ac(oyl-L-Ala-gamma-D-O-P-Glu-L-Lys-D-Ala-D-Ala)-di-trans,octa-cis-undecaprenyl diphosphate + ADP</text>
        <dbReference type="Rhea" id="RHEA:59488"/>
        <dbReference type="ChEBI" id="CHEBI:30616"/>
        <dbReference type="ChEBI" id="CHEBI:60033"/>
        <dbReference type="ChEBI" id="CHEBI:143132"/>
        <dbReference type="ChEBI" id="CHEBI:456216"/>
    </reaction>
</comment>
<keyword evidence="1" id="KW-0573">Peptidoglycan synthesis</keyword>
<keyword evidence="1" id="KW-0067">ATP-binding</keyword>
<protein>
    <recommendedName>
        <fullName evidence="1">Lipid II isoglutaminyl synthase (glutamine-hydrolyzing) subunit MurT</fullName>
        <ecNumber evidence="1">6.3.5.13</ecNumber>
    </recommendedName>
</protein>
<feature type="domain" description="Lipid II isoglutaminyl synthase (glutamine-hydrolyzing) subunit MurT C-terminal" evidence="3">
    <location>
        <begin position="314"/>
        <end position="414"/>
    </location>
</feature>
<evidence type="ECO:0000256" key="1">
    <source>
        <dbReference type="HAMAP-Rule" id="MF_02214"/>
    </source>
</evidence>
<accession>A0ABU3I9F7</accession>
<feature type="active site" evidence="1">
    <location>
        <position position="348"/>
    </location>
</feature>
<dbReference type="InterPro" id="IPR043703">
    <property type="entry name" value="Lipid_II_synth_MurT"/>
</dbReference>
<keyword evidence="5" id="KW-1185">Reference proteome</keyword>
<gene>
    <name evidence="1" type="primary">murT</name>
    <name evidence="4" type="ORF">QS713_02890</name>
</gene>